<gene>
    <name evidence="2" type="ORF">ACFFFR_02235</name>
</gene>
<comment type="caution">
    <text evidence="2">The sequence shown here is derived from an EMBL/GenBank/DDBJ whole genome shotgun (WGS) entry which is preliminary data.</text>
</comment>
<keyword evidence="2" id="KW-0255">Endonuclease</keyword>
<name>A0ABV6P8R6_9MICC</name>
<organism evidence="2 3">
    <name type="scientific">Micrococcoides hystricis</name>
    <dbReference type="NCBI Taxonomy" id="1572761"/>
    <lineage>
        <taxon>Bacteria</taxon>
        <taxon>Bacillati</taxon>
        <taxon>Actinomycetota</taxon>
        <taxon>Actinomycetes</taxon>
        <taxon>Micrococcales</taxon>
        <taxon>Micrococcaceae</taxon>
        <taxon>Micrococcoides</taxon>
    </lineage>
</organism>
<dbReference type="Proteomes" id="UP001589862">
    <property type="component" value="Unassembled WGS sequence"/>
</dbReference>
<evidence type="ECO:0000259" key="1">
    <source>
        <dbReference type="Pfam" id="PF15515"/>
    </source>
</evidence>
<dbReference type="EMBL" id="JBHLUB010000002">
    <property type="protein sequence ID" value="MFC0581208.1"/>
    <property type="molecule type" value="Genomic_DNA"/>
</dbReference>
<evidence type="ECO:0000313" key="2">
    <source>
        <dbReference type="EMBL" id="MFC0581208.1"/>
    </source>
</evidence>
<dbReference type="InterPro" id="IPR029127">
    <property type="entry name" value="MvaI_BcnI"/>
</dbReference>
<evidence type="ECO:0000313" key="3">
    <source>
        <dbReference type="Proteomes" id="UP001589862"/>
    </source>
</evidence>
<accession>A0ABV6P8R6</accession>
<proteinExistence type="predicted"/>
<keyword evidence="2" id="KW-0378">Hydrolase</keyword>
<dbReference type="GO" id="GO:0004519">
    <property type="term" value="F:endonuclease activity"/>
    <property type="evidence" value="ECO:0007669"/>
    <property type="project" value="UniProtKB-KW"/>
</dbReference>
<reference evidence="2 3" key="1">
    <citation type="submission" date="2024-09" db="EMBL/GenBank/DDBJ databases">
        <authorList>
            <person name="Sun Q."/>
            <person name="Mori K."/>
        </authorList>
    </citation>
    <scope>NUCLEOTIDE SEQUENCE [LARGE SCALE GENOMIC DNA]</scope>
    <source>
        <strain evidence="2 3">NCAIM B.02604</strain>
    </source>
</reference>
<dbReference type="InterPro" id="IPR043004">
    <property type="entry name" value="MvaI_BcnI_cat"/>
</dbReference>
<dbReference type="Gene3D" id="3.40.210.20">
    <property type="entry name" value="MvaI/BcnI restriction endonuclease, catalytic domain"/>
    <property type="match status" value="1"/>
</dbReference>
<feature type="domain" description="MvaI/BcnI restriction endonuclease" evidence="1">
    <location>
        <begin position="200"/>
        <end position="452"/>
    </location>
</feature>
<dbReference type="RefSeq" id="WP_377457898.1">
    <property type="nucleotide sequence ID" value="NZ_JBHLUB010000002.1"/>
</dbReference>
<keyword evidence="3" id="KW-1185">Reference proteome</keyword>
<keyword evidence="2" id="KW-0540">Nuclease</keyword>
<protein>
    <submittedName>
        <fullName evidence="2">MvaI/BcnI family restriction endonuclease</fullName>
    </submittedName>
</protein>
<dbReference type="Pfam" id="PF15515">
    <property type="entry name" value="MvaI_BcnI"/>
    <property type="match status" value="1"/>
</dbReference>
<sequence length="461" mass="50890">MATDIGDWVDSISLEGVLQLLSDSGCVTGIAKVLGRNNNSKQQLYLAPDLANLSMIPIGEIEEFETSSRKPAKNRIRYRTGIDWYWVSPSGMYHAPETKLIYYPQYPEVRLSGFLSGADVAPRHLMDYHGRGKEPGRVLFMGFTPEENVISVVVGADSPAAKEFMSKADEDPDKLLIPLNLTDSSAPTVVDTKRELLRILEQVFRKGPIASKQLTAAGVEVECRGPRCSGHTLEAEFGIVPNGVPGPDFLDWELKTLQGTTPSKAVTLFTPQPDTGMFLEEGLASFVLKHGILTPDGNRVNLTGRHFLGSKKVMPSGLNLQLIGYQQGSKLKDDVIERGGVLALVDAKTQEVAAGWSFEKLLKLWHDKHGKVAYVPNIRRTCPKSGQPSFAYGPYVDLAEGTSFKLLLRAISAGAVYYDPGNKLERTDSKARWVPKYRNQIRIGYGKLGLLYDQMERHVLV</sequence>